<evidence type="ECO:0000313" key="2">
    <source>
        <dbReference type="EMBL" id="GAA1152482.1"/>
    </source>
</evidence>
<evidence type="ECO:0008006" key="4">
    <source>
        <dbReference type="Google" id="ProtNLM"/>
    </source>
</evidence>
<evidence type="ECO:0000313" key="3">
    <source>
        <dbReference type="Proteomes" id="UP001501371"/>
    </source>
</evidence>
<feature type="region of interest" description="Disordered" evidence="1">
    <location>
        <begin position="1"/>
        <end position="40"/>
    </location>
</feature>
<sequence length="159" mass="16889">MAWDEWDRLKSEAAADGTTGTRLNQLPPGSGSGGGGNHDLVVNQDDLGAVGHEAFTLYDRLSRQADIAGAGADDSGSGNTMRAGAELKSHNFLMGAELENTVDVWTAQVKRVRQACAHISNHLDYSARRHAEEDAAIAAVLRDRGGAAVPVSRIDEFFS</sequence>
<accession>A0ABN1UHS7</accession>
<dbReference type="RefSeq" id="WP_344269422.1">
    <property type="nucleotide sequence ID" value="NZ_BAAAKV010000003.1"/>
</dbReference>
<proteinExistence type="predicted"/>
<protein>
    <recommendedName>
        <fullName evidence="4">AG1 protein</fullName>
    </recommendedName>
</protein>
<keyword evidence="3" id="KW-1185">Reference proteome</keyword>
<gene>
    <name evidence="2" type="ORF">GCM10009654_05000</name>
</gene>
<name>A0ABN1UHS7_9ACTN</name>
<evidence type="ECO:0000256" key="1">
    <source>
        <dbReference type="SAM" id="MobiDB-lite"/>
    </source>
</evidence>
<dbReference type="EMBL" id="BAAAKV010000003">
    <property type="protein sequence ID" value="GAA1152482.1"/>
    <property type="molecule type" value="Genomic_DNA"/>
</dbReference>
<reference evidence="2 3" key="1">
    <citation type="journal article" date="2019" name="Int. J. Syst. Evol. Microbiol.">
        <title>The Global Catalogue of Microorganisms (GCM) 10K type strain sequencing project: providing services to taxonomists for standard genome sequencing and annotation.</title>
        <authorList>
            <consortium name="The Broad Institute Genomics Platform"/>
            <consortium name="The Broad Institute Genome Sequencing Center for Infectious Disease"/>
            <person name="Wu L."/>
            <person name="Ma J."/>
        </authorList>
    </citation>
    <scope>NUCLEOTIDE SEQUENCE [LARGE SCALE GENOMIC DNA]</scope>
    <source>
        <strain evidence="2 3">JCM 12696</strain>
    </source>
</reference>
<dbReference type="Proteomes" id="UP001501371">
    <property type="component" value="Unassembled WGS sequence"/>
</dbReference>
<feature type="compositionally biased region" description="Basic and acidic residues" evidence="1">
    <location>
        <begin position="1"/>
        <end position="13"/>
    </location>
</feature>
<organism evidence="2 3">
    <name type="scientific">Streptomyces hebeiensis</name>
    <dbReference type="NCBI Taxonomy" id="229486"/>
    <lineage>
        <taxon>Bacteria</taxon>
        <taxon>Bacillati</taxon>
        <taxon>Actinomycetota</taxon>
        <taxon>Actinomycetes</taxon>
        <taxon>Kitasatosporales</taxon>
        <taxon>Streptomycetaceae</taxon>
        <taxon>Streptomyces</taxon>
    </lineage>
</organism>
<comment type="caution">
    <text evidence="2">The sequence shown here is derived from an EMBL/GenBank/DDBJ whole genome shotgun (WGS) entry which is preliminary data.</text>
</comment>